<dbReference type="RefSeq" id="WP_194562146.1">
    <property type="nucleotide sequence ID" value="NZ_JADKPV010000001.1"/>
</dbReference>
<protein>
    <submittedName>
        <fullName evidence="1">Uncharacterized protein</fullName>
    </submittedName>
</protein>
<name>A0A8J7KBS7_9BACL</name>
<dbReference type="EMBL" id="JADKPV010000001">
    <property type="protein sequence ID" value="MBF4500722.1"/>
    <property type="molecule type" value="Genomic_DNA"/>
</dbReference>
<evidence type="ECO:0000313" key="2">
    <source>
        <dbReference type="Proteomes" id="UP000622653"/>
    </source>
</evidence>
<accession>A0A8J7KBS7</accession>
<proteinExistence type="predicted"/>
<evidence type="ECO:0000313" key="1">
    <source>
        <dbReference type="EMBL" id="MBF4500722.1"/>
    </source>
</evidence>
<gene>
    <name evidence="1" type="ORF">IRY55_05030</name>
</gene>
<reference evidence="1" key="1">
    <citation type="submission" date="2020-11" db="EMBL/GenBank/DDBJ databases">
        <title>Multidrug resistant novel bacterium Savagea serpentis sp. nov., isolated from the scats of a vine snake (Ahaetulla nasuta).</title>
        <authorList>
            <person name="Venkata Ramana V."/>
            <person name="Vikas Patil S."/>
            <person name="Yogita Lugani V."/>
        </authorList>
    </citation>
    <scope>NUCLEOTIDE SEQUENCE</scope>
    <source>
        <strain evidence="1">SN6</strain>
    </source>
</reference>
<keyword evidence="2" id="KW-1185">Reference proteome</keyword>
<sequence>MKIMPYVPLGRGESRVEQTRSRTEVSFHETLQTRLTTKGNAVDPSTATRQANAMSAEEKKKLIAYYQELLQQLLLLAATEPNMPGVQERIQEVRDELDALMGGGAGEALIGS</sequence>
<organism evidence="1 2">
    <name type="scientific">Savagea serpentis</name>
    <dbReference type="NCBI Taxonomy" id="2785297"/>
    <lineage>
        <taxon>Bacteria</taxon>
        <taxon>Bacillati</taxon>
        <taxon>Bacillota</taxon>
        <taxon>Bacilli</taxon>
        <taxon>Bacillales</taxon>
        <taxon>Caryophanaceae</taxon>
        <taxon>Savagea</taxon>
    </lineage>
</organism>
<dbReference type="Proteomes" id="UP000622653">
    <property type="component" value="Unassembled WGS sequence"/>
</dbReference>
<dbReference type="AlphaFoldDB" id="A0A8J7KBS7"/>
<comment type="caution">
    <text evidence="1">The sequence shown here is derived from an EMBL/GenBank/DDBJ whole genome shotgun (WGS) entry which is preliminary data.</text>
</comment>